<feature type="domain" description="Chorismate-utilising enzyme C-terminal" evidence="1">
    <location>
        <begin position="78"/>
        <end position="322"/>
    </location>
</feature>
<dbReference type="GO" id="GO:0046820">
    <property type="term" value="F:4-amino-4-deoxychorismate synthase activity"/>
    <property type="evidence" value="ECO:0007669"/>
    <property type="project" value="TreeGrafter"/>
</dbReference>
<dbReference type="RefSeq" id="WP_067238796.1">
    <property type="nucleotide sequence ID" value="NZ_LZMZ01000053.1"/>
</dbReference>
<dbReference type="PRINTS" id="PR00095">
    <property type="entry name" value="ANTSNTHASEI"/>
</dbReference>
<protein>
    <submittedName>
        <fullName evidence="2">Aminodeoxychorismate synthase component I</fullName>
    </submittedName>
</protein>
<dbReference type="InterPro" id="IPR019999">
    <property type="entry name" value="Anth_synth_I-like"/>
</dbReference>
<gene>
    <name evidence="2" type="ORF">A9308_01100</name>
</gene>
<evidence type="ECO:0000313" key="3">
    <source>
        <dbReference type="Proteomes" id="UP000092508"/>
    </source>
</evidence>
<dbReference type="Proteomes" id="UP000092508">
    <property type="component" value="Unassembled WGS sequence"/>
</dbReference>
<evidence type="ECO:0000259" key="1">
    <source>
        <dbReference type="Pfam" id="PF00425"/>
    </source>
</evidence>
<dbReference type="GO" id="GO:0000162">
    <property type="term" value="P:L-tryptophan biosynthetic process"/>
    <property type="evidence" value="ECO:0007669"/>
    <property type="project" value="TreeGrafter"/>
</dbReference>
<organism evidence="2 3">
    <name type="scientific">Faucicola atlantae</name>
    <dbReference type="NCBI Taxonomy" id="34059"/>
    <lineage>
        <taxon>Bacteria</taxon>
        <taxon>Pseudomonadati</taxon>
        <taxon>Pseudomonadota</taxon>
        <taxon>Gammaproteobacteria</taxon>
        <taxon>Moraxellales</taxon>
        <taxon>Moraxellaceae</taxon>
        <taxon>Faucicola</taxon>
    </lineage>
</organism>
<dbReference type="SUPFAM" id="SSF56322">
    <property type="entry name" value="ADC synthase"/>
    <property type="match status" value="1"/>
</dbReference>
<comment type="caution">
    <text evidence="2">The sequence shown here is derived from an EMBL/GenBank/DDBJ whole genome shotgun (WGS) entry which is preliminary data.</text>
</comment>
<dbReference type="NCBIfam" id="NF005486">
    <property type="entry name" value="PRK07093.1"/>
    <property type="match status" value="1"/>
</dbReference>
<sequence length="340" mass="38171">MTFEYFIQQANVFGKLRAPFLFVIDFEQQKPLIVPLAQAKSAGVLYDITFDQQRLRNFAPTDAPSPLPITLQAWPPSFDHYRQAFDHVQRALQHGDTYLLNLTCPTPITLGTNFEQLFYQGQAKYKIWLKDAFVCFSPECFVEIHHNQIHTYPMKGTIAANLANAEQQLLDNIKEKQEHYTIVDLLRNDLAMVATHVKVDKFRYVDSVTTHHGDILQTSSHITGKLEQNWQARIGTLLATLLPAGSICGAPKQKTLEVIRQAEGQPRGYYTGVFGLFLGEALVSAVAIRYIEQQGEQLYFRSGGGITALSDAKQEYDELLKKVYLPVANSASSLTDGAVS</sequence>
<dbReference type="InterPro" id="IPR015890">
    <property type="entry name" value="Chorismate_C"/>
</dbReference>
<dbReference type="OrthoDB" id="9803598at2"/>
<dbReference type="STRING" id="34059.A9308_01100"/>
<dbReference type="EMBL" id="LZMZ01000053">
    <property type="protein sequence ID" value="OBX73074.1"/>
    <property type="molecule type" value="Genomic_DNA"/>
</dbReference>
<evidence type="ECO:0000313" key="2">
    <source>
        <dbReference type="EMBL" id="OBX73074.1"/>
    </source>
</evidence>
<dbReference type="Gene3D" id="3.60.120.10">
    <property type="entry name" value="Anthranilate synthase"/>
    <property type="match status" value="1"/>
</dbReference>
<dbReference type="Pfam" id="PF00425">
    <property type="entry name" value="Chorismate_bind"/>
    <property type="match status" value="1"/>
</dbReference>
<accession>A0A1B8Q8L0</accession>
<dbReference type="PANTHER" id="PTHR11236">
    <property type="entry name" value="AMINOBENZOATE/ANTHRANILATE SYNTHASE"/>
    <property type="match status" value="1"/>
</dbReference>
<reference evidence="2 3" key="1">
    <citation type="submission" date="2016-06" db="EMBL/GenBank/DDBJ databases">
        <title>Draft genome of Moraxella atlantae CCUG 66109.</title>
        <authorList>
            <person name="Salva-Serra F."/>
            <person name="Engstrom-Jakobsson H."/>
            <person name="Thorell K."/>
            <person name="Gonzales-Siles L."/>
            <person name="Karlsson R."/>
            <person name="Boulund F."/>
            <person name="Engstrand L."/>
            <person name="Kristiansson E."/>
            <person name="Moore E."/>
        </authorList>
    </citation>
    <scope>NUCLEOTIDE SEQUENCE [LARGE SCALE GENOMIC DNA]</scope>
    <source>
        <strain evidence="2 3">CCUG 66109</strain>
    </source>
</reference>
<name>A0A1B8Q8L0_9GAMM</name>
<dbReference type="AlphaFoldDB" id="A0A1B8Q8L0"/>
<proteinExistence type="predicted"/>
<dbReference type="InterPro" id="IPR005801">
    <property type="entry name" value="ADC_synthase"/>
</dbReference>
<dbReference type="PANTHER" id="PTHR11236:SF50">
    <property type="entry name" value="AMINODEOXYCHORISMATE SYNTHASE COMPONENT 1"/>
    <property type="match status" value="1"/>
</dbReference>